<organism evidence="2 3">
    <name type="scientific">Bacteroides thetaiotaomicron</name>
    <dbReference type="NCBI Taxonomy" id="818"/>
    <lineage>
        <taxon>Bacteria</taxon>
        <taxon>Pseudomonadati</taxon>
        <taxon>Bacteroidota</taxon>
        <taxon>Bacteroidia</taxon>
        <taxon>Bacteroidales</taxon>
        <taxon>Bacteroidaceae</taxon>
        <taxon>Bacteroides</taxon>
    </lineage>
</organism>
<evidence type="ECO:0000313" key="2">
    <source>
        <dbReference type="EMBL" id="MCE9236868.1"/>
    </source>
</evidence>
<reference evidence="2" key="1">
    <citation type="submission" date="2021-07" db="EMBL/GenBank/DDBJ databases">
        <title>Comparative genomics of Bacteroides fragilis group isolates reveals species-dependent resistance mechanisms and validates clinical tools for resistance prediction.</title>
        <authorList>
            <person name="Wallace M.J."/>
            <person name="Jean S."/>
            <person name="Wallace M.A."/>
            <person name="Carey-Ann B.D."/>
            <person name="Dantas G."/>
        </authorList>
    </citation>
    <scope>NUCLEOTIDE SEQUENCE</scope>
    <source>
        <strain evidence="2">BJH_160</strain>
    </source>
</reference>
<sequence length="679" mass="79573">MRIHILNLLSVVIYMITLLSCVTNTEKQALCRTLEQAGEQRKELEKVISFYNQDKDSLKRKAMLFLLEHMYAHYTYSNQQMELTRRAFDVMDTLLTRHTNTNLENHADFKLLSSIIDSISQVEELFEKEELEKKWDSQTVTANFLIQNIEFAFRAWNTNPWAKNVDFKTFCEYILPYRLDKERIESWRPQFYNEYSRKAGKYRHVTSIEEASRLATSLHTQREIENIYPYSMDISAVNLLRMGRCYDIGRYRIMVLRSVGIPATLDYVPHWGNYSGEHGVVRLVTHKQEKLIENIDTSENISTLFKTTSFLQGKKLNIEKGDLPKGVEVQYTKTLPKVYRRTWSVCPARKYLQEIAHKDELIPNFQLCVKDVTSEYVSNSDVNIEIEAPNHRIGYLCVSERGEWIPIIAAEIKKNRLATFQNMGQNVMYLPAVYENKRIKPAGSPFYINTKGNICQIRPQSTRHSIRLLAKYPYFSYTAVHAYDLKNSYFEVANREDFQDVEKLHTVSQIPFYRYKFAVNTSQKYRYIRFVTPGKKRCGLAELSFYGLHNDRDTILLSPKRFHDGVGYHALNVLKDKKYGKYYSMYTEQLTADLGVAQQLTQIELVPRSNTNGIIPKNNYELFYWSGNDGWSSLGKQTAIDWHLDYQQVPDGALLWLKCDDGGKEERIFTYKEGKQIWW</sequence>
<evidence type="ECO:0000313" key="3">
    <source>
        <dbReference type="Proteomes" id="UP001200544"/>
    </source>
</evidence>
<dbReference type="Gene3D" id="2.60.120.260">
    <property type="entry name" value="Galactose-binding domain-like"/>
    <property type="match status" value="1"/>
</dbReference>
<evidence type="ECO:0000256" key="1">
    <source>
        <dbReference type="SAM" id="Coils"/>
    </source>
</evidence>
<dbReference type="AlphaFoldDB" id="A0AAW4Z5B4"/>
<dbReference type="EMBL" id="JAHYQA010000003">
    <property type="protein sequence ID" value="MCE9236868.1"/>
    <property type="molecule type" value="Genomic_DNA"/>
</dbReference>
<keyword evidence="1" id="KW-0175">Coiled coil</keyword>
<dbReference type="PROSITE" id="PS51257">
    <property type="entry name" value="PROKAR_LIPOPROTEIN"/>
    <property type="match status" value="1"/>
</dbReference>
<accession>A0AAW4Z5B4</accession>
<dbReference type="Proteomes" id="UP001200544">
    <property type="component" value="Unassembled WGS sequence"/>
</dbReference>
<dbReference type="InterPro" id="IPR038765">
    <property type="entry name" value="Papain-like_cys_pep_sf"/>
</dbReference>
<dbReference type="RefSeq" id="WP_234128604.1">
    <property type="nucleotide sequence ID" value="NZ_JAHYQA010000003.1"/>
</dbReference>
<gene>
    <name evidence="2" type="ORF">K0H07_06805</name>
</gene>
<comment type="caution">
    <text evidence="2">The sequence shown here is derived from an EMBL/GenBank/DDBJ whole genome shotgun (WGS) entry which is preliminary data.</text>
</comment>
<dbReference type="SUPFAM" id="SSF54001">
    <property type="entry name" value="Cysteine proteinases"/>
    <property type="match status" value="1"/>
</dbReference>
<name>A0AAW4Z5B4_BACT4</name>
<feature type="coiled-coil region" evidence="1">
    <location>
        <begin position="27"/>
        <end position="61"/>
    </location>
</feature>
<protein>
    <recommendedName>
        <fullName evidence="4">F5/8 type C domain</fullName>
    </recommendedName>
</protein>
<dbReference type="PANTHER" id="PTHR35532">
    <property type="entry name" value="SIMILAR TO POLYHYDROXYALKANOATE DEPOLYMERASE"/>
    <property type="match status" value="1"/>
</dbReference>
<evidence type="ECO:0008006" key="4">
    <source>
        <dbReference type="Google" id="ProtNLM"/>
    </source>
</evidence>
<proteinExistence type="predicted"/>
<dbReference type="PANTHER" id="PTHR35532:SF5">
    <property type="entry name" value="CARBOHYDRATE-BINDING DOMAIN-CONTAINING PROTEIN"/>
    <property type="match status" value="1"/>
</dbReference>